<keyword evidence="2" id="KW-1185">Reference proteome</keyword>
<reference evidence="1" key="1">
    <citation type="submission" date="2023-08" db="EMBL/GenBank/DDBJ databases">
        <title>A de novo genome assembly of Solanum verrucosum Schlechtendal, a Mexican diploid species geographically isolated from the other diploid A-genome species in potato relatives.</title>
        <authorList>
            <person name="Hosaka K."/>
        </authorList>
    </citation>
    <scope>NUCLEOTIDE SEQUENCE</scope>
    <source>
        <tissue evidence="1">Young leaves</tissue>
    </source>
</reference>
<sequence>MAPFKALYGRRCRSPIGWQKSYAYRRIRDVSFAIGERVSLKVSLTKDVMSVPSPEGENQVSYRKEQSASRRTVSQCSAISPKVTKLEVTEGQSKKAIELTKGRITE</sequence>
<protein>
    <submittedName>
        <fullName evidence="1">Uncharacterized protein</fullName>
    </submittedName>
</protein>
<gene>
    <name evidence="1" type="ORF">MTR67_018559</name>
</gene>
<dbReference type="EMBL" id="CP133615">
    <property type="protein sequence ID" value="WMV25174.1"/>
    <property type="molecule type" value="Genomic_DNA"/>
</dbReference>
<evidence type="ECO:0000313" key="1">
    <source>
        <dbReference type="EMBL" id="WMV25174.1"/>
    </source>
</evidence>
<proteinExistence type="predicted"/>
<evidence type="ECO:0000313" key="2">
    <source>
        <dbReference type="Proteomes" id="UP001234989"/>
    </source>
</evidence>
<accession>A0AAF0QSI7</accession>
<organism evidence="1 2">
    <name type="scientific">Solanum verrucosum</name>
    <dbReference type="NCBI Taxonomy" id="315347"/>
    <lineage>
        <taxon>Eukaryota</taxon>
        <taxon>Viridiplantae</taxon>
        <taxon>Streptophyta</taxon>
        <taxon>Embryophyta</taxon>
        <taxon>Tracheophyta</taxon>
        <taxon>Spermatophyta</taxon>
        <taxon>Magnoliopsida</taxon>
        <taxon>eudicotyledons</taxon>
        <taxon>Gunneridae</taxon>
        <taxon>Pentapetalae</taxon>
        <taxon>asterids</taxon>
        <taxon>lamiids</taxon>
        <taxon>Solanales</taxon>
        <taxon>Solanaceae</taxon>
        <taxon>Solanoideae</taxon>
        <taxon>Solaneae</taxon>
        <taxon>Solanum</taxon>
    </lineage>
</organism>
<dbReference type="Proteomes" id="UP001234989">
    <property type="component" value="Chromosome 4"/>
</dbReference>
<name>A0AAF0QSI7_SOLVR</name>
<dbReference type="AlphaFoldDB" id="A0AAF0QSI7"/>